<reference evidence="7 8" key="1">
    <citation type="journal article" date="2012" name="Science">
        <title>The Paleozoic origin of enzymatic lignin decomposition reconstructed from 31 fungal genomes.</title>
        <authorList>
            <person name="Floudas D."/>
            <person name="Binder M."/>
            <person name="Riley R."/>
            <person name="Barry K."/>
            <person name="Blanchette R.A."/>
            <person name="Henrissat B."/>
            <person name="Martinez A.T."/>
            <person name="Otillar R."/>
            <person name="Spatafora J.W."/>
            <person name="Yadav J.S."/>
            <person name="Aerts A."/>
            <person name="Benoit I."/>
            <person name="Boyd A."/>
            <person name="Carlson A."/>
            <person name="Copeland A."/>
            <person name="Coutinho P.M."/>
            <person name="de Vries R.P."/>
            <person name="Ferreira P."/>
            <person name="Findley K."/>
            <person name="Foster B."/>
            <person name="Gaskell J."/>
            <person name="Glotzer D."/>
            <person name="Gorecki P."/>
            <person name="Heitman J."/>
            <person name="Hesse C."/>
            <person name="Hori C."/>
            <person name="Igarashi K."/>
            <person name="Jurgens J.A."/>
            <person name="Kallen N."/>
            <person name="Kersten P."/>
            <person name="Kohler A."/>
            <person name="Kuees U."/>
            <person name="Kumar T.K.A."/>
            <person name="Kuo A."/>
            <person name="LaButti K."/>
            <person name="Larrondo L.F."/>
            <person name="Lindquist E."/>
            <person name="Ling A."/>
            <person name="Lombard V."/>
            <person name="Lucas S."/>
            <person name="Lundell T."/>
            <person name="Martin R."/>
            <person name="McLaughlin D.J."/>
            <person name="Morgenstern I."/>
            <person name="Morin E."/>
            <person name="Murat C."/>
            <person name="Nagy L.G."/>
            <person name="Nolan M."/>
            <person name="Ohm R.A."/>
            <person name="Patyshakuliyeva A."/>
            <person name="Rokas A."/>
            <person name="Ruiz-Duenas F.J."/>
            <person name="Sabat G."/>
            <person name="Salamov A."/>
            <person name="Samejima M."/>
            <person name="Schmutz J."/>
            <person name="Slot J.C."/>
            <person name="St John F."/>
            <person name="Stenlid J."/>
            <person name="Sun H."/>
            <person name="Sun S."/>
            <person name="Syed K."/>
            <person name="Tsang A."/>
            <person name="Wiebenga A."/>
            <person name="Young D."/>
            <person name="Pisabarro A."/>
            <person name="Eastwood D.C."/>
            <person name="Martin F."/>
            <person name="Cullen D."/>
            <person name="Grigoriev I.V."/>
            <person name="Hibbett D.S."/>
        </authorList>
    </citation>
    <scope>NUCLEOTIDE SEQUENCE [LARGE SCALE GENOMIC DNA]</scope>
    <source>
        <strain evidence="7 8">ATCC 11539</strain>
    </source>
</reference>
<dbReference type="GeneID" id="19303306"/>
<evidence type="ECO:0000313" key="8">
    <source>
        <dbReference type="Proteomes" id="UP000030669"/>
    </source>
</evidence>
<dbReference type="InterPro" id="IPR002885">
    <property type="entry name" value="PPR_rpt"/>
</dbReference>
<dbReference type="OrthoDB" id="185373at2759"/>
<dbReference type="NCBIfam" id="TIGR00756">
    <property type="entry name" value="PPR"/>
    <property type="match status" value="2"/>
</dbReference>
<dbReference type="Gene3D" id="1.25.40.10">
    <property type="entry name" value="Tetratricopeptide repeat domain"/>
    <property type="match status" value="3"/>
</dbReference>
<dbReference type="EMBL" id="KB469296">
    <property type="protein sequence ID" value="EPQ60737.1"/>
    <property type="molecule type" value="Genomic_DNA"/>
</dbReference>
<evidence type="ECO:0000256" key="2">
    <source>
        <dbReference type="ARBA" id="ARBA00022737"/>
    </source>
</evidence>
<keyword evidence="8" id="KW-1185">Reference proteome</keyword>
<feature type="repeat" description="PPR" evidence="5">
    <location>
        <begin position="391"/>
        <end position="425"/>
    </location>
</feature>
<dbReference type="Proteomes" id="UP000030669">
    <property type="component" value="Unassembled WGS sequence"/>
</dbReference>
<dbReference type="HOGENOM" id="CLU_013696_0_0_1"/>
<evidence type="ECO:0000256" key="1">
    <source>
        <dbReference type="ARBA" id="ARBA00006192"/>
    </source>
</evidence>
<gene>
    <name evidence="7" type="ORF">GLOTRDRAFT_135367</name>
</gene>
<dbReference type="RefSeq" id="XP_007861074.1">
    <property type="nucleotide sequence ID" value="XM_007862883.1"/>
</dbReference>
<keyword evidence="2" id="KW-0677">Repeat</keyword>
<comment type="subunit">
    <text evidence="4">Binds to mitochondrial small subunit 15S rRNA.</text>
</comment>
<dbReference type="eggNOG" id="KOG4197">
    <property type="taxonomic scope" value="Eukaryota"/>
</dbReference>
<comment type="similarity">
    <text evidence="1">Belongs to the CCM1 family.</text>
</comment>
<evidence type="ECO:0000256" key="6">
    <source>
        <dbReference type="SAM" id="MobiDB-lite"/>
    </source>
</evidence>
<feature type="repeat" description="PPR" evidence="5">
    <location>
        <begin position="715"/>
        <end position="749"/>
    </location>
</feature>
<feature type="region of interest" description="Disordered" evidence="6">
    <location>
        <begin position="587"/>
        <end position="606"/>
    </location>
</feature>
<dbReference type="InterPro" id="IPR011990">
    <property type="entry name" value="TPR-like_helical_dom_sf"/>
</dbReference>
<evidence type="ECO:0000256" key="3">
    <source>
        <dbReference type="ARBA" id="ARBA00044493"/>
    </source>
</evidence>
<dbReference type="KEGG" id="gtr:GLOTRDRAFT_135367"/>
<dbReference type="STRING" id="670483.S7QMV6"/>
<feature type="repeat" description="PPR" evidence="5">
    <location>
        <begin position="255"/>
        <end position="289"/>
    </location>
</feature>
<proteinExistence type="inferred from homology"/>
<organism evidence="7 8">
    <name type="scientific">Gloeophyllum trabeum (strain ATCC 11539 / FP-39264 / Madison 617)</name>
    <name type="common">Brown rot fungus</name>
    <dbReference type="NCBI Taxonomy" id="670483"/>
    <lineage>
        <taxon>Eukaryota</taxon>
        <taxon>Fungi</taxon>
        <taxon>Dikarya</taxon>
        <taxon>Basidiomycota</taxon>
        <taxon>Agaricomycotina</taxon>
        <taxon>Agaricomycetes</taxon>
        <taxon>Gloeophyllales</taxon>
        <taxon>Gloeophyllaceae</taxon>
        <taxon>Gloeophyllum</taxon>
    </lineage>
</organism>
<evidence type="ECO:0000256" key="5">
    <source>
        <dbReference type="PROSITE-ProRule" id="PRU00708"/>
    </source>
</evidence>
<dbReference type="AlphaFoldDB" id="S7QMV6"/>
<sequence>MLWRLGHSYWRSPTRSPALHLVLDIPFACIKSRTFLLHSQWRSAAALKVATIQSSSTSVEVGLAHTGTRREAPQGVALGALENGNGRGKGESLVLAKPVTPDYTADPPENWLALIDALASPSVTKEEALERLDRFASEEGRCEYMICLSNRWHTARLALRLAESSQAERSVKLLRVCHKLGMRMKFRTYEDIAHRLANREHWSLIPSVAALARLHSGRSSAVLLNWRARAYIEMRHYVLLGDTLEEFRRHDIKPNRRTFHLLITGHIRNRDLGKARYYLQKMEEAGYVVDASTYAAVVSVYRSLGPDPVVCDQALEALQNVSARAATRILNSLMQFAIDAGDVHGVARVMSLFDQESSGVQSIIGDGGDFVPPIGECDPQTVGTSMSPSPDVSTLHRLISFMSKERDLPSVLQIFYRMQDAGIVPDSSIAAALVRAHLRVGNEATAVQIVADMCPPTVPLGLLVRIGFISGAPYPRRTPVIQSPLTVGVLNALLKGIIGPRGLNGLNCILQIMQIVGIKPDENTIKILLHYLDSTELARPRDIIRILRKLTFMTSSPTLKHVHKVLKGILRREKIRARGQDLLRSSVVTGASTPQRGPSQVSQKLTVSGDVADPTAGLAFPRVPNLRSLMRPVIRSLTSHGVRNDAAMYALRIRSDAVKGNTTRADEVLKEMISRGIHPNEYHFSALMTAYVTAGNLPAAHAVMRNAARSGVTPNAVMYTILLSGYARVRNPTMALHTFEEMIQAGITPDAPAIDTLVTAFLAARDFRSAKRLLLHLWSLVMPLPREQWHDSLKSLVKEFRSASLSRQRSWKDLSGQRGKMLRWKMSRVLRRWWHAAA</sequence>
<protein>
    <recommendedName>
        <fullName evidence="9">Pentacotripeptide-repeat region of PRORP domain-containing protein</fullName>
    </recommendedName>
</protein>
<accession>S7QMV6</accession>
<dbReference type="PANTHER" id="PTHR47447">
    <property type="entry name" value="OS03G0856100 PROTEIN"/>
    <property type="match status" value="1"/>
</dbReference>
<comment type="function">
    <text evidence="3">Regulates mitochondrial small subunit maturation by controlling 15S rRNA 5'-end processing. Localizes to the 5' precursor of the 15S rRNA in a position that is subsequently occupied by mS47 in the mature yeast mtSSU. Uses structure and sequence-specific RNA recognition, binding to a single-stranded region of the precursor and specifically recognizing bases -6 to -1. The exchange of Ccm1 for mS47 is coupled to the irreversible removal of precursor rRNA that is accompanied by conformational changes of the mitoribosomal proteins uS5m and mS26. These conformational changes signal completion of 5'-end rRNA processing through protection of the mature 5'-end of the 15S rRNA and stabilization of mS47. The removal of the 5' precursor together with the dissociation of Ccm1 may be catalyzed by the 5'-3' exoribonuclease Pet127. Involved in the specific removal of group I introns in mitochondrial encoded transcripts.</text>
</comment>
<dbReference type="PROSITE" id="PS51375">
    <property type="entry name" value="PPR"/>
    <property type="match status" value="5"/>
</dbReference>
<evidence type="ECO:0000256" key="4">
    <source>
        <dbReference type="ARBA" id="ARBA00044511"/>
    </source>
</evidence>
<evidence type="ECO:0008006" key="9">
    <source>
        <dbReference type="Google" id="ProtNLM"/>
    </source>
</evidence>
<dbReference type="Pfam" id="PF13812">
    <property type="entry name" value="PPR_3"/>
    <property type="match status" value="3"/>
</dbReference>
<dbReference type="PANTHER" id="PTHR47447:SF17">
    <property type="entry name" value="OS12G0638900 PROTEIN"/>
    <property type="match status" value="1"/>
</dbReference>
<feature type="repeat" description="PPR" evidence="5">
    <location>
        <begin position="645"/>
        <end position="679"/>
    </location>
</feature>
<name>S7QMV6_GLOTA</name>
<feature type="repeat" description="PPR" evidence="5">
    <location>
        <begin position="680"/>
        <end position="714"/>
    </location>
</feature>
<dbReference type="OMA" id="QRMLRWK"/>
<evidence type="ECO:0000313" key="7">
    <source>
        <dbReference type="EMBL" id="EPQ60737.1"/>
    </source>
</evidence>